<feature type="region of interest" description="Disordered" evidence="2">
    <location>
        <begin position="115"/>
        <end position="193"/>
    </location>
</feature>
<keyword evidence="4" id="KW-1185">Reference proteome</keyword>
<feature type="compositionally biased region" description="Low complexity" evidence="2">
    <location>
        <begin position="122"/>
        <end position="132"/>
    </location>
</feature>
<reference evidence="3" key="2">
    <citation type="submission" date="2023-05" db="EMBL/GenBank/DDBJ databases">
        <authorList>
            <consortium name="Lawrence Berkeley National Laboratory"/>
            <person name="Steindorff A."/>
            <person name="Hensen N."/>
            <person name="Bonometti L."/>
            <person name="Westerberg I."/>
            <person name="Brannstrom I.O."/>
            <person name="Guillou S."/>
            <person name="Cros-Aarteil S."/>
            <person name="Calhoun S."/>
            <person name="Haridas S."/>
            <person name="Kuo A."/>
            <person name="Mondo S."/>
            <person name="Pangilinan J."/>
            <person name="Riley R."/>
            <person name="Labutti K."/>
            <person name="Andreopoulos B."/>
            <person name="Lipzen A."/>
            <person name="Chen C."/>
            <person name="Yanf M."/>
            <person name="Daum C."/>
            <person name="Ng V."/>
            <person name="Clum A."/>
            <person name="Ohm R."/>
            <person name="Martin F."/>
            <person name="Silar P."/>
            <person name="Natvig D."/>
            <person name="Lalanne C."/>
            <person name="Gautier V."/>
            <person name="Ament-Velasquez S.L."/>
            <person name="Kruys A."/>
            <person name="Hutchinson M.I."/>
            <person name="Powell A.J."/>
            <person name="Barry K."/>
            <person name="Miller A.N."/>
            <person name="Grigoriev I.V."/>
            <person name="Debuchy R."/>
            <person name="Gladieux P."/>
            <person name="Thoren M.H."/>
            <person name="Johannesson H."/>
        </authorList>
    </citation>
    <scope>NUCLEOTIDE SEQUENCE</scope>
    <source>
        <strain evidence="3">CBS 315.58</strain>
    </source>
</reference>
<feature type="compositionally biased region" description="Basic and acidic residues" evidence="2">
    <location>
        <begin position="133"/>
        <end position="152"/>
    </location>
</feature>
<comment type="caution">
    <text evidence="3">The sequence shown here is derived from an EMBL/GenBank/DDBJ whole genome shotgun (WGS) entry which is preliminary data.</text>
</comment>
<evidence type="ECO:0000256" key="1">
    <source>
        <dbReference type="SAM" id="Coils"/>
    </source>
</evidence>
<evidence type="ECO:0000313" key="3">
    <source>
        <dbReference type="EMBL" id="KAK4200880.1"/>
    </source>
</evidence>
<sequence length="788" mass="87526">MTSRQPDPRKTPKGSFSRLESESPQTESRTTSAATTRIGHSARVSRVSVIPEQGLDLFPGRTPQDGQSHSRILQPSRYDELATPSSTIAEFGDKAARSVVPSATELVDHIHRSWSNSREGFRSVSKSRSRSISSREPREPRSRREERKDRGRNTSIASIVPAEERSETSTPKQSRHGRSRGPRERSISADKAMLTDEKVNRFLHSMKHHQPPTILQASQTEQTGAFEKQTEIDNIKNLTAENKGLYQRVAALQLTERELLAENQKLIRQVAALNHQLVVAVEELETAKQQQDAHNHHWHKVFTEKEDQHQKRIHEIGAQLIDLSSTHPDPKRFKPLVSDEEIAIWFMDQDAAWRAWARAYGHQDPNRLVDGLHPAQLRELCEEVRGFVQLTNVEKLPAAILHGGKEATHTLLQAMLANFFCTEILGNPYWVFTAASVGTLESPSVSLPHKAWGLRVNMNMFGTGGNDVAGSRGSVSSLERSSACHVPKSSRLPPALDTSIPSSMLGLPLKNEMERLQFMLLDAQDNSSAGQHGHWRAHMMRLFATGGMSMPPAHPSAASSISPSRQTLIDARLNYARKLREMFLGGAARFLLHDQDAPGIERLERVLTEMIDDALRFSCKLWSRTWGVGIRGWRDLSELKGGFKTGMKTVGICQAQDNTYYGPEDPSSENDKQASDGNEGRPVIMVVQPAIEAVAGFGDDERRSLVWLRARVMVAAPVEEPVPGSGASDADFAPSPVELRDETVFQKRDLVEEGRGDNSRTNTPKVGVILPACSYVGHPARTKIAEEA</sequence>
<feature type="compositionally biased region" description="Basic and acidic residues" evidence="2">
    <location>
        <begin position="181"/>
        <end position="193"/>
    </location>
</feature>
<organism evidence="3 4">
    <name type="scientific">Triangularia verruculosa</name>
    <dbReference type="NCBI Taxonomy" id="2587418"/>
    <lineage>
        <taxon>Eukaryota</taxon>
        <taxon>Fungi</taxon>
        <taxon>Dikarya</taxon>
        <taxon>Ascomycota</taxon>
        <taxon>Pezizomycotina</taxon>
        <taxon>Sordariomycetes</taxon>
        <taxon>Sordariomycetidae</taxon>
        <taxon>Sordariales</taxon>
        <taxon>Podosporaceae</taxon>
        <taxon>Triangularia</taxon>
    </lineage>
</organism>
<reference evidence="3" key="1">
    <citation type="journal article" date="2023" name="Mol. Phylogenet. Evol.">
        <title>Genome-scale phylogeny and comparative genomics of the fungal order Sordariales.</title>
        <authorList>
            <person name="Hensen N."/>
            <person name="Bonometti L."/>
            <person name="Westerberg I."/>
            <person name="Brannstrom I.O."/>
            <person name="Guillou S."/>
            <person name="Cros-Aarteil S."/>
            <person name="Calhoun S."/>
            <person name="Haridas S."/>
            <person name="Kuo A."/>
            <person name="Mondo S."/>
            <person name="Pangilinan J."/>
            <person name="Riley R."/>
            <person name="LaButti K."/>
            <person name="Andreopoulos B."/>
            <person name="Lipzen A."/>
            <person name="Chen C."/>
            <person name="Yan M."/>
            <person name="Daum C."/>
            <person name="Ng V."/>
            <person name="Clum A."/>
            <person name="Steindorff A."/>
            <person name="Ohm R.A."/>
            <person name="Martin F."/>
            <person name="Silar P."/>
            <person name="Natvig D.O."/>
            <person name="Lalanne C."/>
            <person name="Gautier V."/>
            <person name="Ament-Velasquez S.L."/>
            <person name="Kruys A."/>
            <person name="Hutchinson M.I."/>
            <person name="Powell A.J."/>
            <person name="Barry K."/>
            <person name="Miller A.N."/>
            <person name="Grigoriev I.V."/>
            <person name="Debuchy R."/>
            <person name="Gladieux P."/>
            <person name="Hiltunen Thoren M."/>
            <person name="Johannesson H."/>
        </authorList>
    </citation>
    <scope>NUCLEOTIDE SEQUENCE</scope>
    <source>
        <strain evidence="3">CBS 315.58</strain>
    </source>
</reference>
<feature type="compositionally biased region" description="Basic and acidic residues" evidence="2">
    <location>
        <begin position="1"/>
        <end position="10"/>
    </location>
</feature>
<feature type="compositionally biased region" description="Polar residues" evidence="2">
    <location>
        <begin position="64"/>
        <end position="73"/>
    </location>
</feature>
<feature type="compositionally biased region" description="Low complexity" evidence="2">
    <location>
        <begin position="28"/>
        <end position="37"/>
    </location>
</feature>
<name>A0AAN6XHW0_9PEZI</name>
<feature type="region of interest" description="Disordered" evidence="2">
    <location>
        <begin position="657"/>
        <end position="679"/>
    </location>
</feature>
<evidence type="ECO:0000313" key="4">
    <source>
        <dbReference type="Proteomes" id="UP001303160"/>
    </source>
</evidence>
<gene>
    <name evidence="3" type="ORF">QBC40DRAFT_224498</name>
</gene>
<protein>
    <submittedName>
        <fullName evidence="3">Uncharacterized protein</fullName>
    </submittedName>
</protein>
<accession>A0AAN6XHW0</accession>
<feature type="coiled-coil region" evidence="1">
    <location>
        <begin position="235"/>
        <end position="290"/>
    </location>
</feature>
<evidence type="ECO:0000256" key="2">
    <source>
        <dbReference type="SAM" id="MobiDB-lite"/>
    </source>
</evidence>
<dbReference type="AlphaFoldDB" id="A0AAN6XHW0"/>
<dbReference type="EMBL" id="MU863913">
    <property type="protein sequence ID" value="KAK4200880.1"/>
    <property type="molecule type" value="Genomic_DNA"/>
</dbReference>
<dbReference type="Proteomes" id="UP001303160">
    <property type="component" value="Unassembled WGS sequence"/>
</dbReference>
<proteinExistence type="predicted"/>
<feature type="region of interest" description="Disordered" evidence="2">
    <location>
        <begin position="1"/>
        <end position="101"/>
    </location>
</feature>
<keyword evidence="1" id="KW-0175">Coiled coil</keyword>